<gene>
    <name evidence="3" type="ORF">SAMN05444280_12842</name>
</gene>
<feature type="compositionally biased region" description="Polar residues" evidence="1">
    <location>
        <begin position="387"/>
        <end position="427"/>
    </location>
</feature>
<reference evidence="3 4" key="1">
    <citation type="submission" date="2016-11" db="EMBL/GenBank/DDBJ databases">
        <authorList>
            <person name="Jaros S."/>
            <person name="Januszkiewicz K."/>
            <person name="Wedrychowicz H."/>
        </authorList>
    </citation>
    <scope>NUCLEOTIDE SEQUENCE [LARGE SCALE GENOMIC DNA]</scope>
    <source>
        <strain evidence="3 4">DSM 27063</strain>
    </source>
</reference>
<dbReference type="Proteomes" id="UP000184050">
    <property type="component" value="Unassembled WGS sequence"/>
</dbReference>
<keyword evidence="4" id="KW-1185">Reference proteome</keyword>
<dbReference type="OrthoDB" id="939585at2"/>
<evidence type="ECO:0000256" key="2">
    <source>
        <dbReference type="SAM" id="SignalP"/>
    </source>
</evidence>
<evidence type="ECO:0000313" key="4">
    <source>
        <dbReference type="Proteomes" id="UP000184050"/>
    </source>
</evidence>
<feature type="compositionally biased region" description="Low complexity" evidence="1">
    <location>
        <begin position="497"/>
        <end position="542"/>
    </location>
</feature>
<accession>A0A1M6LV17</accession>
<feature type="compositionally biased region" description="Polar residues" evidence="1">
    <location>
        <begin position="434"/>
        <end position="449"/>
    </location>
</feature>
<feature type="compositionally biased region" description="Low complexity" evidence="1">
    <location>
        <begin position="295"/>
        <end position="308"/>
    </location>
</feature>
<feature type="compositionally biased region" description="Low complexity" evidence="1">
    <location>
        <begin position="322"/>
        <end position="333"/>
    </location>
</feature>
<proteinExistence type="predicted"/>
<dbReference type="EMBL" id="FQZE01000028">
    <property type="protein sequence ID" value="SHJ74995.1"/>
    <property type="molecule type" value="Genomic_DNA"/>
</dbReference>
<sequence>MKNLVITLIISLLTAGWSIAGAQNYPDEYLGLPGDNLNLYAVMKLFQESETLEDFEKNLNDENTMVNNLDLNGDNLVDYIMVYDYVDRNVHNIVLRVAINQNETQDVAVFTVQQFDNGSVQLQLIGDELLYGENYIVEPYYAENGATPNPGYVGNTRAGKNVTVVHTNTYHVAEWPVIRYIYLPSYTVWRSSWYWGYRPVYWNPWRPFYWHTYYGYHSHYHHHYHAHYRHWNHYRYSRYKNHYYTSIRTYSPRITVNINKGVYKKTYSRPDLKERGEVLYARKNSGRNSTSYRNSANGRTRAASTSTARRVRTNTQNNSGNRSAVRASARQRSNTAVNQRNSAARKSANVRSNRNNTNPSVRQNSGATRNTSVTRVRKATEARSARKSTGTAVRQGSSNNDRAVNIKNSTVRSTNRAVRSSSANTSKRPAVTRQARSSTPRKSATISSGNTTRRSAVSRSTNNVSRRSAPSVSRQRAPKTKSASKVSSSRSSRRSAPKVSTSRSTSRKSAPSVSRSSSSRSSSPSVKSSRSSSSSRGSSRRR</sequence>
<feature type="region of interest" description="Disordered" evidence="1">
    <location>
        <begin position="279"/>
        <end position="542"/>
    </location>
</feature>
<protein>
    <recommendedName>
        <fullName evidence="5">DUF3300 domain-containing protein</fullName>
    </recommendedName>
</protein>
<keyword evidence="2" id="KW-0732">Signal</keyword>
<feature type="compositionally biased region" description="Polar residues" evidence="1">
    <location>
        <begin position="334"/>
        <end position="374"/>
    </location>
</feature>
<evidence type="ECO:0000313" key="3">
    <source>
        <dbReference type="EMBL" id="SHJ74995.1"/>
    </source>
</evidence>
<name>A0A1M6LV17_9BACT</name>
<feature type="chain" id="PRO_5012951877" description="DUF3300 domain-containing protein" evidence="2">
    <location>
        <begin position="23"/>
        <end position="542"/>
    </location>
</feature>
<dbReference type="STRING" id="1168035.SAMN05444280_12842"/>
<feature type="compositionally biased region" description="Low complexity" evidence="1">
    <location>
        <begin position="450"/>
        <end position="469"/>
    </location>
</feature>
<feature type="signal peptide" evidence="2">
    <location>
        <begin position="1"/>
        <end position="22"/>
    </location>
</feature>
<evidence type="ECO:0000256" key="1">
    <source>
        <dbReference type="SAM" id="MobiDB-lite"/>
    </source>
</evidence>
<organism evidence="3 4">
    <name type="scientific">Tangfeifania diversioriginum</name>
    <dbReference type="NCBI Taxonomy" id="1168035"/>
    <lineage>
        <taxon>Bacteria</taxon>
        <taxon>Pseudomonadati</taxon>
        <taxon>Bacteroidota</taxon>
        <taxon>Bacteroidia</taxon>
        <taxon>Marinilabiliales</taxon>
        <taxon>Prolixibacteraceae</taxon>
        <taxon>Tangfeifania</taxon>
    </lineage>
</organism>
<feature type="compositionally biased region" description="Low complexity" evidence="1">
    <location>
        <begin position="480"/>
        <end position="490"/>
    </location>
</feature>
<dbReference type="RefSeq" id="WP_073171899.1">
    <property type="nucleotide sequence ID" value="NZ_FQZE01000028.1"/>
</dbReference>
<evidence type="ECO:0008006" key="5">
    <source>
        <dbReference type="Google" id="ProtNLM"/>
    </source>
</evidence>
<dbReference type="AlphaFoldDB" id="A0A1M6LV17"/>